<protein>
    <submittedName>
        <fullName evidence="1">Uncharacterized protein</fullName>
    </submittedName>
</protein>
<evidence type="ECO:0000313" key="2">
    <source>
        <dbReference type="Proteomes" id="UP001177003"/>
    </source>
</evidence>
<organism evidence="1 2">
    <name type="scientific">Lactuca saligna</name>
    <name type="common">Willowleaf lettuce</name>
    <dbReference type="NCBI Taxonomy" id="75948"/>
    <lineage>
        <taxon>Eukaryota</taxon>
        <taxon>Viridiplantae</taxon>
        <taxon>Streptophyta</taxon>
        <taxon>Embryophyta</taxon>
        <taxon>Tracheophyta</taxon>
        <taxon>Spermatophyta</taxon>
        <taxon>Magnoliopsida</taxon>
        <taxon>eudicotyledons</taxon>
        <taxon>Gunneridae</taxon>
        <taxon>Pentapetalae</taxon>
        <taxon>asterids</taxon>
        <taxon>campanulids</taxon>
        <taxon>Asterales</taxon>
        <taxon>Asteraceae</taxon>
        <taxon>Cichorioideae</taxon>
        <taxon>Cichorieae</taxon>
        <taxon>Lactucinae</taxon>
        <taxon>Lactuca</taxon>
    </lineage>
</organism>
<proteinExistence type="predicted"/>
<dbReference type="Proteomes" id="UP001177003">
    <property type="component" value="Chromosome 3"/>
</dbReference>
<evidence type="ECO:0000313" key="1">
    <source>
        <dbReference type="EMBL" id="CAI9275979.1"/>
    </source>
</evidence>
<dbReference type="EMBL" id="OX465079">
    <property type="protein sequence ID" value="CAI9275979.1"/>
    <property type="molecule type" value="Genomic_DNA"/>
</dbReference>
<reference evidence="1" key="1">
    <citation type="submission" date="2023-04" db="EMBL/GenBank/DDBJ databases">
        <authorList>
            <person name="Vijverberg K."/>
            <person name="Xiong W."/>
            <person name="Schranz E."/>
        </authorList>
    </citation>
    <scope>NUCLEOTIDE SEQUENCE</scope>
</reference>
<gene>
    <name evidence="1" type="ORF">LSALG_LOCUS15992</name>
</gene>
<sequence length="240" mass="27657">MGTNDTFNTEIYSHQWTQFKSVPNVEFWAQITSLPNFNPSRQKDPYIIHPCWRITHWILSTSIFGRHDPGQINILELYFLYFMSNRSWSCPGFATFFLDKCDCIRMKTTSDICIGGLITLIGLGVGLQFPESEYVPVDDPPFYLIDYIALTQMDLLIPHPNRRNHSSWLNHVKEPVYILPNPSISAFSTSDPETWFLPEELQDDDEIQVDNSNVGSPLEAEDHYDLLIQQLPPPLYGQPS</sequence>
<accession>A0AA36DY66</accession>
<name>A0AA36DY66_LACSI</name>
<dbReference type="AlphaFoldDB" id="A0AA36DY66"/>
<keyword evidence="2" id="KW-1185">Reference proteome</keyword>